<dbReference type="EMBL" id="CAJVPY010002830">
    <property type="protein sequence ID" value="CAG8573353.1"/>
    <property type="molecule type" value="Genomic_DNA"/>
</dbReference>
<dbReference type="OrthoDB" id="408631at2759"/>
<name>A0A9N9BMQ5_9GLOM</name>
<dbReference type="PANTHER" id="PTHR48081">
    <property type="entry name" value="AB HYDROLASE SUPERFAMILY PROTEIN C4A8.06C"/>
    <property type="match status" value="1"/>
</dbReference>
<dbReference type="GO" id="GO:0016787">
    <property type="term" value="F:hydrolase activity"/>
    <property type="evidence" value="ECO:0007669"/>
    <property type="project" value="UniProtKB-KW"/>
</dbReference>
<keyword evidence="5" id="KW-1185">Reference proteome</keyword>
<keyword evidence="1" id="KW-0378">Hydrolase</keyword>
<evidence type="ECO:0000256" key="1">
    <source>
        <dbReference type="ARBA" id="ARBA00022801"/>
    </source>
</evidence>
<dbReference type="Gene3D" id="3.40.50.1820">
    <property type="entry name" value="alpha/beta hydrolase"/>
    <property type="match status" value="1"/>
</dbReference>
<protein>
    <submittedName>
        <fullName evidence="4">13892_t:CDS:1</fullName>
    </submittedName>
</protein>
<dbReference type="AlphaFoldDB" id="A0A9N9BMQ5"/>
<feature type="chain" id="PRO_5040251725" evidence="2">
    <location>
        <begin position="17"/>
        <end position="478"/>
    </location>
</feature>
<dbReference type="InterPro" id="IPR013094">
    <property type="entry name" value="AB_hydrolase_3"/>
</dbReference>
<feature type="signal peptide" evidence="2">
    <location>
        <begin position="1"/>
        <end position="16"/>
    </location>
</feature>
<reference evidence="4" key="1">
    <citation type="submission" date="2021-06" db="EMBL/GenBank/DDBJ databases">
        <authorList>
            <person name="Kallberg Y."/>
            <person name="Tangrot J."/>
            <person name="Rosling A."/>
        </authorList>
    </citation>
    <scope>NUCLEOTIDE SEQUENCE</scope>
    <source>
        <strain evidence="4">MA453B</strain>
    </source>
</reference>
<evidence type="ECO:0000256" key="2">
    <source>
        <dbReference type="SAM" id="SignalP"/>
    </source>
</evidence>
<feature type="non-terminal residue" evidence="4">
    <location>
        <position position="478"/>
    </location>
</feature>
<comment type="caution">
    <text evidence="4">The sequence shown here is derived from an EMBL/GenBank/DDBJ whole genome shotgun (WGS) entry which is preliminary data.</text>
</comment>
<evidence type="ECO:0000313" key="5">
    <source>
        <dbReference type="Proteomes" id="UP000789405"/>
    </source>
</evidence>
<dbReference type="Pfam" id="PF07859">
    <property type="entry name" value="Abhydrolase_3"/>
    <property type="match status" value="1"/>
</dbReference>
<dbReference type="Proteomes" id="UP000789405">
    <property type="component" value="Unassembled WGS sequence"/>
</dbReference>
<evidence type="ECO:0000313" key="4">
    <source>
        <dbReference type="EMBL" id="CAG8573353.1"/>
    </source>
</evidence>
<accession>A0A9N9BMQ5</accession>
<gene>
    <name evidence="4" type="ORF">DERYTH_LOCUS6318</name>
</gene>
<dbReference type="InterPro" id="IPR029058">
    <property type="entry name" value="AB_hydrolase_fold"/>
</dbReference>
<keyword evidence="2" id="KW-0732">Signal</keyword>
<feature type="domain" description="Alpha/beta hydrolase fold-3" evidence="3">
    <location>
        <begin position="128"/>
        <end position="239"/>
    </location>
</feature>
<evidence type="ECO:0000259" key="3">
    <source>
        <dbReference type="Pfam" id="PF07859"/>
    </source>
</evidence>
<dbReference type="SUPFAM" id="SSF53474">
    <property type="entry name" value="alpha/beta-Hydrolases"/>
    <property type="match status" value="1"/>
</dbReference>
<dbReference type="PANTHER" id="PTHR48081:SF19">
    <property type="entry name" value="AB HYDROLASE SUPERFAMILY PROTEIN C4A8.06C"/>
    <property type="match status" value="1"/>
</dbReference>
<organism evidence="4 5">
    <name type="scientific">Dentiscutata erythropus</name>
    <dbReference type="NCBI Taxonomy" id="1348616"/>
    <lineage>
        <taxon>Eukaryota</taxon>
        <taxon>Fungi</taxon>
        <taxon>Fungi incertae sedis</taxon>
        <taxon>Mucoromycota</taxon>
        <taxon>Glomeromycotina</taxon>
        <taxon>Glomeromycetes</taxon>
        <taxon>Diversisporales</taxon>
        <taxon>Gigasporaceae</taxon>
        <taxon>Dentiscutata</taxon>
    </lineage>
</organism>
<sequence length="478" mass="53843">MSFFLLLPLIPTLSSTIFKHYTEGPPKKSWDLKFHLAVTLLKNNTRFSTVPIEQLRKGSVNFIIKVPPNITVKEVILDEEYRRKSMTYLEKALKQCEDVLDDKWKEPNDGGLRGEWINETNCEPDNVVLYLHGGAFRFGSFKIARRFTFKLAESANSRVFALDYRLSPENQFPAALCDSIAAYLYLINPGPEAGFEPINPKKIVLSGESAGATLVFAMLLFLRDAGLPLPGGSIALVDLTQSMPSAWSAEIDKIDYIPSKLGLFDLGPSSPIVEEYLADAKALVDKIALKKPTIVSHPSFTEVPRFHPYCANEALAIPYVRQSYACGVLREFTTYSMLGDEKFRDETILISYKAASPHEYQLPSYATKNFEKSPFKNPTKVILEVYDDMPHAWHMLSFSKPSKTAFERCGDFIKRVTSIEDNNTSIIDLVKEDVLSPSISVSPSFIAMRINKNGEIRELNETDRDCLKWDKIGVVPKE</sequence>
<dbReference type="InterPro" id="IPR050300">
    <property type="entry name" value="GDXG_lipolytic_enzyme"/>
</dbReference>
<proteinExistence type="predicted"/>